<evidence type="ECO:0000256" key="1">
    <source>
        <dbReference type="SAM" id="SignalP"/>
    </source>
</evidence>
<feature type="signal peptide" evidence="1">
    <location>
        <begin position="1"/>
        <end position="18"/>
    </location>
</feature>
<gene>
    <name evidence="2" type="ORF">RM538_02410</name>
</gene>
<sequence>MKRYILFLLLLCNTIVHGQDIQQKAIVVADSSWGKEIIPFPISWAPKVHLTGYEELRFAPEWSNPKSDDFWSLIMSWKVDAKQSITTEVIVANLAGYFDGLMKPNHWAQEFPSPQVIIQNITKENTVFRMKFFDGFHTGKVITVSVVATQTYCKEIGKSIINLRFSPKDFNNPIWDALNKIEVQKDICTN</sequence>
<dbReference type="RefSeq" id="WP_311331794.1">
    <property type="nucleotide sequence ID" value="NZ_JAVRHZ010000001.1"/>
</dbReference>
<dbReference type="EMBL" id="JAVRHZ010000001">
    <property type="protein sequence ID" value="MDT0554837.1"/>
    <property type="molecule type" value="Genomic_DNA"/>
</dbReference>
<dbReference type="Proteomes" id="UP001254488">
    <property type="component" value="Unassembled WGS sequence"/>
</dbReference>
<name>A0ABU2YAR7_9FLAO</name>
<comment type="caution">
    <text evidence="2">The sequence shown here is derived from an EMBL/GenBank/DDBJ whole genome shotgun (WGS) entry which is preliminary data.</text>
</comment>
<evidence type="ECO:0000313" key="3">
    <source>
        <dbReference type="Proteomes" id="UP001254488"/>
    </source>
</evidence>
<reference evidence="2 3" key="1">
    <citation type="submission" date="2023-09" db="EMBL/GenBank/DDBJ databases">
        <authorList>
            <person name="Rey-Velasco X."/>
        </authorList>
    </citation>
    <scope>NUCLEOTIDE SEQUENCE [LARGE SCALE GENOMIC DNA]</scope>
    <source>
        <strain evidence="2 3">W242</strain>
    </source>
</reference>
<proteinExistence type="predicted"/>
<keyword evidence="3" id="KW-1185">Reference proteome</keyword>
<evidence type="ECO:0000313" key="2">
    <source>
        <dbReference type="EMBL" id="MDT0554837.1"/>
    </source>
</evidence>
<protein>
    <submittedName>
        <fullName evidence="2">Uncharacterized protein</fullName>
    </submittedName>
</protein>
<organism evidence="2 3">
    <name type="scientific">Patiriisocius hiemis</name>
    <dbReference type="NCBI Taxonomy" id="3075604"/>
    <lineage>
        <taxon>Bacteria</taxon>
        <taxon>Pseudomonadati</taxon>
        <taxon>Bacteroidota</taxon>
        <taxon>Flavobacteriia</taxon>
        <taxon>Flavobacteriales</taxon>
        <taxon>Flavobacteriaceae</taxon>
        <taxon>Patiriisocius</taxon>
    </lineage>
</organism>
<keyword evidence="1" id="KW-0732">Signal</keyword>
<feature type="chain" id="PRO_5046432591" evidence="1">
    <location>
        <begin position="19"/>
        <end position="190"/>
    </location>
</feature>
<accession>A0ABU2YAR7</accession>